<dbReference type="PANTHER" id="PTHR30411:SF1">
    <property type="entry name" value="CYTOPLASMIC PROTEIN"/>
    <property type="match status" value="1"/>
</dbReference>
<gene>
    <name evidence="2" type="ORF">BJY28_001520</name>
</gene>
<dbReference type="Pfam" id="PF04073">
    <property type="entry name" value="tRNA_edit"/>
    <property type="match status" value="1"/>
</dbReference>
<comment type="caution">
    <text evidence="2">The sequence shown here is derived from an EMBL/GenBank/DDBJ whole genome shotgun (WGS) entry which is preliminary data.</text>
</comment>
<dbReference type="Proteomes" id="UP000592181">
    <property type="component" value="Unassembled WGS sequence"/>
</dbReference>
<sequence length="155" mass="16204">MSTEHVQAWLDERGAGLRVIEPKAGTATVDAAAAALGVVPGQIAKTLAVRAGERVLLLVTRGDARLDNARFRAAFGAKPRMLAREEAEELTGQPVGGVSPFGHPEGVEICCDESLRAFDVVYPAGGSPSSAVRTTPDQLAELTGAAWVDVMKPVD</sequence>
<dbReference type="Gene3D" id="3.90.960.10">
    <property type="entry name" value="YbaK/aminoacyl-tRNA synthetase-associated domain"/>
    <property type="match status" value="1"/>
</dbReference>
<dbReference type="CDD" id="cd04333">
    <property type="entry name" value="ProX_deacylase"/>
    <property type="match status" value="1"/>
</dbReference>
<evidence type="ECO:0000259" key="1">
    <source>
        <dbReference type="Pfam" id="PF04073"/>
    </source>
</evidence>
<dbReference type="InterPro" id="IPR036754">
    <property type="entry name" value="YbaK/aa-tRNA-synt-asso_dom_sf"/>
</dbReference>
<dbReference type="GO" id="GO:0002161">
    <property type="term" value="F:aminoacyl-tRNA deacylase activity"/>
    <property type="evidence" value="ECO:0007669"/>
    <property type="project" value="InterPro"/>
</dbReference>
<keyword evidence="3" id="KW-1185">Reference proteome</keyword>
<dbReference type="PANTHER" id="PTHR30411">
    <property type="entry name" value="CYTOPLASMIC PROTEIN"/>
    <property type="match status" value="1"/>
</dbReference>
<evidence type="ECO:0000313" key="3">
    <source>
        <dbReference type="Proteomes" id="UP000592181"/>
    </source>
</evidence>
<reference evidence="2 3" key="1">
    <citation type="submission" date="2020-07" db="EMBL/GenBank/DDBJ databases">
        <title>Sequencing the genomes of 1000 actinobacteria strains.</title>
        <authorList>
            <person name="Klenk H.-P."/>
        </authorList>
    </citation>
    <scope>NUCLEOTIDE SEQUENCE [LARGE SCALE GENOMIC DNA]</scope>
    <source>
        <strain evidence="2 3">DSM 24723</strain>
    </source>
</reference>
<dbReference type="SUPFAM" id="SSF55826">
    <property type="entry name" value="YbaK/ProRS associated domain"/>
    <property type="match status" value="1"/>
</dbReference>
<accession>A0A852XF11</accession>
<dbReference type="EMBL" id="JACBZX010000001">
    <property type="protein sequence ID" value="NYG37051.1"/>
    <property type="molecule type" value="Genomic_DNA"/>
</dbReference>
<evidence type="ECO:0000313" key="2">
    <source>
        <dbReference type="EMBL" id="NYG37051.1"/>
    </source>
</evidence>
<dbReference type="InterPro" id="IPR007214">
    <property type="entry name" value="YbaK/aa-tRNA-synth-assoc-dom"/>
</dbReference>
<organism evidence="2 3">
    <name type="scientific">Janibacter alkaliphilus</name>
    <dbReference type="NCBI Taxonomy" id="1069963"/>
    <lineage>
        <taxon>Bacteria</taxon>
        <taxon>Bacillati</taxon>
        <taxon>Actinomycetota</taxon>
        <taxon>Actinomycetes</taxon>
        <taxon>Micrococcales</taxon>
        <taxon>Intrasporangiaceae</taxon>
        <taxon>Janibacter</taxon>
    </lineage>
</organism>
<name>A0A852XF11_9MICO</name>
<protein>
    <submittedName>
        <fullName evidence="2">Prolyl-tRNA editing enzyme YbaK/EbsC (Cys-tRNA(Pro) deacylase)</fullName>
    </submittedName>
</protein>
<dbReference type="AlphaFoldDB" id="A0A852XF11"/>
<feature type="domain" description="YbaK/aminoacyl-tRNA synthetase-associated" evidence="1">
    <location>
        <begin position="25"/>
        <end position="141"/>
    </location>
</feature>
<proteinExistence type="predicted"/>